<keyword evidence="2" id="KW-0808">Transferase</keyword>
<organism evidence="2 3">
    <name type="scientific">Mesorhizobium sanjuanii</name>
    <dbReference type="NCBI Taxonomy" id="2037900"/>
    <lineage>
        <taxon>Bacteria</taxon>
        <taxon>Pseudomonadati</taxon>
        <taxon>Pseudomonadota</taxon>
        <taxon>Alphaproteobacteria</taxon>
        <taxon>Hyphomicrobiales</taxon>
        <taxon>Phyllobacteriaceae</taxon>
        <taxon>Mesorhizobium</taxon>
    </lineage>
</organism>
<dbReference type="InterPro" id="IPR000835">
    <property type="entry name" value="HTH_MarR-typ"/>
</dbReference>
<feature type="domain" description="HTH marR-type" evidence="1">
    <location>
        <begin position="5"/>
        <end position="162"/>
    </location>
</feature>
<comment type="caution">
    <text evidence="2">The sequence shown here is derived from an EMBL/GenBank/DDBJ whole genome shotgun (WGS) entry which is preliminary data.</text>
</comment>
<dbReference type="PROSITE" id="PS50995">
    <property type="entry name" value="HTH_MARR_2"/>
    <property type="match status" value="1"/>
</dbReference>
<dbReference type="AlphaFoldDB" id="A0A2A6F651"/>
<reference evidence="2 3" key="1">
    <citation type="submission" date="2017-09" db="EMBL/GenBank/DDBJ databases">
        <title>Mesorhizobum sanjuanii sp. nov. isolated from nodules of Lotus tenuis in saline-alkaline lowlands of Flooding Pampa.</title>
        <authorList>
            <person name="Sannazzaro A.I."/>
            <person name="Torres Tejerizo G.A."/>
            <person name="Fontana F."/>
            <person name="Cumpa Velazquez L.M."/>
            <person name="Hansen L."/>
            <person name="Pistorio M."/>
            <person name="Estrella M.J."/>
        </authorList>
    </citation>
    <scope>NUCLEOTIDE SEQUENCE [LARGE SCALE GENOMIC DNA]</scope>
    <source>
        <strain evidence="2 3">BSA136</strain>
    </source>
</reference>
<dbReference type="SUPFAM" id="SSF46785">
    <property type="entry name" value="Winged helix' DNA-binding domain"/>
    <property type="match status" value="1"/>
</dbReference>
<dbReference type="InterPro" id="IPR036390">
    <property type="entry name" value="WH_DNA-bd_sf"/>
</dbReference>
<protein>
    <submittedName>
        <fullName evidence="2">Acetyltransferase</fullName>
    </submittedName>
</protein>
<evidence type="ECO:0000259" key="1">
    <source>
        <dbReference type="PROSITE" id="PS50995"/>
    </source>
</evidence>
<proteinExistence type="predicted"/>
<gene>
    <name evidence="2" type="ORF">CN311_31440</name>
</gene>
<evidence type="ECO:0000313" key="3">
    <source>
        <dbReference type="Proteomes" id="UP000219182"/>
    </source>
</evidence>
<dbReference type="GO" id="GO:0016740">
    <property type="term" value="F:transferase activity"/>
    <property type="evidence" value="ECO:0007669"/>
    <property type="project" value="UniProtKB-KW"/>
</dbReference>
<dbReference type="EMBL" id="NWQG01000300">
    <property type="protein sequence ID" value="PDQ17175.1"/>
    <property type="molecule type" value="Genomic_DNA"/>
</dbReference>
<dbReference type="InterPro" id="IPR036388">
    <property type="entry name" value="WH-like_DNA-bd_sf"/>
</dbReference>
<dbReference type="SMART" id="SM00347">
    <property type="entry name" value="HTH_MARR"/>
    <property type="match status" value="1"/>
</dbReference>
<name>A0A2A6F651_9HYPH</name>
<dbReference type="GO" id="GO:0003700">
    <property type="term" value="F:DNA-binding transcription factor activity"/>
    <property type="evidence" value="ECO:0007669"/>
    <property type="project" value="InterPro"/>
</dbReference>
<keyword evidence="3" id="KW-1185">Reference proteome</keyword>
<dbReference type="Gene3D" id="1.10.10.10">
    <property type="entry name" value="Winged helix-like DNA-binding domain superfamily/Winged helix DNA-binding domain"/>
    <property type="match status" value="1"/>
</dbReference>
<dbReference type="RefSeq" id="WP_097577452.1">
    <property type="nucleotide sequence ID" value="NZ_NWQG01000300.1"/>
</dbReference>
<sequence length="178" mass="19229">MPNERNALVTDIRRFNRFYTSWTGLLDETLTQSAYTLTEARVLFELDNRPGAIAAHPSGEAGFLARTFHLDIGPEASAMAAELNLAPAYVARILRKFAGAGLIEMRVDPNDRRRRVLALSTRGNAALAGLQAAADRDLGRLTAGLAGDEAAELSDALRKVMRLLGGPVEEKMVGALPK</sequence>
<evidence type="ECO:0000313" key="2">
    <source>
        <dbReference type="EMBL" id="PDQ17175.1"/>
    </source>
</evidence>
<accession>A0A2A6F651</accession>
<dbReference type="Pfam" id="PF01047">
    <property type="entry name" value="MarR"/>
    <property type="match status" value="1"/>
</dbReference>
<dbReference type="Proteomes" id="UP000219182">
    <property type="component" value="Unassembled WGS sequence"/>
</dbReference>